<sequence>MNGLECIYPSIYSSDHLRLLEEMRWVETEGFSHLHVDIQDSSLGLNLSFGMKVVCGLAALTSMKLQVHLMVYDPLPFVEQLSELSQVDEVLFHPGTVRYPGVVLDRIHKMGARAGFALTPSENPAELDYYKRELESVLVWTGEGGMGTFNPGSLAKIRRVRSIFGDGVCVFTDGDMNGKTIQRVRAAGADHFIVGRDLFQAGDRHEKVRELERVVGTF</sequence>
<organism evidence="3 4">
    <name type="scientific">Enterocloster lavalensis</name>
    <dbReference type="NCBI Taxonomy" id="460384"/>
    <lineage>
        <taxon>Bacteria</taxon>
        <taxon>Bacillati</taxon>
        <taxon>Bacillota</taxon>
        <taxon>Clostridia</taxon>
        <taxon>Lachnospirales</taxon>
        <taxon>Lachnospiraceae</taxon>
        <taxon>Enterocloster</taxon>
    </lineage>
</organism>
<dbReference type="InterPro" id="IPR000056">
    <property type="entry name" value="Ribul_P_3_epim-like"/>
</dbReference>
<dbReference type="Proteomes" id="UP000198508">
    <property type="component" value="Unassembled WGS sequence"/>
</dbReference>
<protein>
    <submittedName>
        <fullName evidence="3">Protein sgcE</fullName>
    </submittedName>
</protein>
<reference evidence="4" key="1">
    <citation type="submission" date="2016-10" db="EMBL/GenBank/DDBJ databases">
        <authorList>
            <person name="Varghese N."/>
            <person name="Submissions S."/>
        </authorList>
    </citation>
    <scope>NUCLEOTIDE SEQUENCE [LARGE SCALE GENOMIC DNA]</scope>
    <source>
        <strain evidence="4">NLAE-zl-G277</strain>
    </source>
</reference>
<dbReference type="STRING" id="460384.SAMN05216313_12028"/>
<dbReference type="GO" id="GO:0005975">
    <property type="term" value="P:carbohydrate metabolic process"/>
    <property type="evidence" value="ECO:0007669"/>
    <property type="project" value="InterPro"/>
</dbReference>
<evidence type="ECO:0000313" key="4">
    <source>
        <dbReference type="Proteomes" id="UP000198508"/>
    </source>
</evidence>
<keyword evidence="4" id="KW-1185">Reference proteome</keyword>
<dbReference type="GO" id="GO:0016857">
    <property type="term" value="F:racemase and epimerase activity, acting on carbohydrates and derivatives"/>
    <property type="evidence" value="ECO:0007669"/>
    <property type="project" value="InterPro"/>
</dbReference>
<name>A0A1I0I9V8_9FIRM</name>
<dbReference type="PANTHER" id="PTHR11749">
    <property type="entry name" value="RIBULOSE-5-PHOSPHATE-3-EPIMERASE"/>
    <property type="match status" value="1"/>
</dbReference>
<keyword evidence="2" id="KW-0413">Isomerase</keyword>
<evidence type="ECO:0000313" key="3">
    <source>
        <dbReference type="EMBL" id="SET93361.1"/>
    </source>
</evidence>
<dbReference type="InterPro" id="IPR013785">
    <property type="entry name" value="Aldolase_TIM"/>
</dbReference>
<proteinExistence type="predicted"/>
<dbReference type="SUPFAM" id="SSF51366">
    <property type="entry name" value="Ribulose-phoshate binding barrel"/>
    <property type="match status" value="1"/>
</dbReference>
<keyword evidence="1" id="KW-0479">Metal-binding</keyword>
<evidence type="ECO:0000256" key="1">
    <source>
        <dbReference type="ARBA" id="ARBA00022723"/>
    </source>
</evidence>
<dbReference type="InterPro" id="IPR011060">
    <property type="entry name" value="RibuloseP-bd_barrel"/>
</dbReference>
<accession>A0A1I0I9V8</accession>
<evidence type="ECO:0000256" key="2">
    <source>
        <dbReference type="ARBA" id="ARBA00023235"/>
    </source>
</evidence>
<dbReference type="GeneID" id="93277033"/>
<gene>
    <name evidence="3" type="ORF">SAMN05216313_12028</name>
</gene>
<dbReference type="EMBL" id="FOIM01000020">
    <property type="protein sequence ID" value="SET93361.1"/>
    <property type="molecule type" value="Genomic_DNA"/>
</dbReference>
<dbReference type="RefSeq" id="WP_092366640.1">
    <property type="nucleotide sequence ID" value="NZ_FOIM01000020.1"/>
</dbReference>
<dbReference type="AlphaFoldDB" id="A0A1I0I9V8"/>
<dbReference type="Gene3D" id="3.20.20.70">
    <property type="entry name" value="Aldolase class I"/>
    <property type="match status" value="1"/>
</dbReference>
<dbReference type="Pfam" id="PF00834">
    <property type="entry name" value="Ribul_P_3_epim"/>
    <property type="match status" value="1"/>
</dbReference>
<dbReference type="GO" id="GO:0046872">
    <property type="term" value="F:metal ion binding"/>
    <property type="evidence" value="ECO:0007669"/>
    <property type="project" value="UniProtKB-KW"/>
</dbReference>